<evidence type="ECO:0000256" key="3">
    <source>
        <dbReference type="ARBA" id="ARBA00022670"/>
    </source>
</evidence>
<dbReference type="EC" id="3.1.26.4" evidence="2"/>
<dbReference type="AlphaFoldDB" id="A0A498MK90"/>
<keyword evidence="7" id="KW-0255">Endonuclease</keyword>
<evidence type="ECO:0000259" key="10">
    <source>
        <dbReference type="PROSITE" id="PS50878"/>
    </source>
</evidence>
<dbReference type="SUPFAM" id="SSF50630">
    <property type="entry name" value="Acid proteases"/>
    <property type="match status" value="1"/>
</dbReference>
<reference evidence="11 12" key="1">
    <citation type="submission" date="2018-03" db="EMBL/GenBank/DDBJ databases">
        <title>Draft genome sequence of Rohu Carp (Labeo rohita).</title>
        <authorList>
            <person name="Das P."/>
            <person name="Kushwaha B."/>
            <person name="Joshi C.G."/>
            <person name="Kumar D."/>
            <person name="Nagpure N.S."/>
            <person name="Sahoo L."/>
            <person name="Das S.P."/>
            <person name="Bit A."/>
            <person name="Patnaik S."/>
            <person name="Meher P.K."/>
            <person name="Jayasankar P."/>
            <person name="Koringa P.G."/>
            <person name="Patel N.V."/>
            <person name="Hinsu A.T."/>
            <person name="Kumar R."/>
            <person name="Pandey M."/>
            <person name="Agarwal S."/>
            <person name="Srivastava S."/>
            <person name="Singh M."/>
            <person name="Iquebal M.A."/>
            <person name="Jaiswal S."/>
            <person name="Angadi U.B."/>
            <person name="Kumar N."/>
            <person name="Raza M."/>
            <person name="Shah T.M."/>
            <person name="Rai A."/>
            <person name="Jena J.K."/>
        </authorList>
    </citation>
    <scope>NUCLEOTIDE SEQUENCE [LARGE SCALE GENOMIC DNA]</scope>
    <source>
        <strain evidence="11">DASCIFA01</strain>
        <tissue evidence="11">Testis</tissue>
    </source>
</reference>
<evidence type="ECO:0000313" key="12">
    <source>
        <dbReference type="Proteomes" id="UP000290572"/>
    </source>
</evidence>
<keyword evidence="9" id="KW-0695">RNA-directed DNA polymerase</keyword>
<dbReference type="InterPro" id="IPR050951">
    <property type="entry name" value="Retrovirus_Pol_polyprotein"/>
</dbReference>
<evidence type="ECO:0000256" key="7">
    <source>
        <dbReference type="ARBA" id="ARBA00022759"/>
    </source>
</evidence>
<evidence type="ECO:0000256" key="2">
    <source>
        <dbReference type="ARBA" id="ARBA00012180"/>
    </source>
</evidence>
<dbReference type="Pfam" id="PF13650">
    <property type="entry name" value="Asp_protease_2"/>
    <property type="match status" value="1"/>
</dbReference>
<dbReference type="InterPro" id="IPR021109">
    <property type="entry name" value="Peptidase_aspartic_dom_sf"/>
</dbReference>
<dbReference type="CDD" id="cd00303">
    <property type="entry name" value="retropepsin_like"/>
    <property type="match status" value="1"/>
</dbReference>
<gene>
    <name evidence="11" type="ORF">ROHU_037008</name>
</gene>
<dbReference type="InterPro" id="IPR043502">
    <property type="entry name" value="DNA/RNA_pol_sf"/>
</dbReference>
<evidence type="ECO:0000256" key="4">
    <source>
        <dbReference type="ARBA" id="ARBA00022679"/>
    </source>
</evidence>
<evidence type="ECO:0000313" key="11">
    <source>
        <dbReference type="EMBL" id="RXN17387.1"/>
    </source>
</evidence>
<dbReference type="PANTHER" id="PTHR37984:SF5">
    <property type="entry name" value="PROTEIN NYNRIN-LIKE"/>
    <property type="match status" value="1"/>
</dbReference>
<dbReference type="Gene3D" id="3.10.10.10">
    <property type="entry name" value="HIV Type 1 Reverse Transcriptase, subunit A, domain 1"/>
    <property type="match status" value="1"/>
</dbReference>
<dbReference type="Proteomes" id="UP000290572">
    <property type="component" value="Unassembled WGS sequence"/>
</dbReference>
<dbReference type="GO" id="GO:0004190">
    <property type="term" value="F:aspartic-type endopeptidase activity"/>
    <property type="evidence" value="ECO:0007669"/>
    <property type="project" value="InterPro"/>
</dbReference>
<keyword evidence="4" id="KW-0808">Transferase</keyword>
<evidence type="ECO:0000256" key="5">
    <source>
        <dbReference type="ARBA" id="ARBA00022695"/>
    </source>
</evidence>
<keyword evidence="8" id="KW-0378">Hydrolase</keyword>
<dbReference type="FunFam" id="3.10.10.10:FF:000007">
    <property type="entry name" value="Retrovirus-related Pol polyprotein from transposon 17.6-like Protein"/>
    <property type="match status" value="1"/>
</dbReference>
<name>A0A498MK90_LABRO</name>
<dbReference type="Gene3D" id="3.30.70.270">
    <property type="match status" value="2"/>
</dbReference>
<dbReference type="PANTHER" id="PTHR37984">
    <property type="entry name" value="PROTEIN CBG26694"/>
    <property type="match status" value="1"/>
</dbReference>
<dbReference type="InterPro" id="IPR001969">
    <property type="entry name" value="Aspartic_peptidase_AS"/>
</dbReference>
<dbReference type="GO" id="GO:0006508">
    <property type="term" value="P:proteolysis"/>
    <property type="evidence" value="ECO:0007669"/>
    <property type="project" value="UniProtKB-KW"/>
</dbReference>
<keyword evidence="12" id="KW-1185">Reference proteome</keyword>
<protein>
    <recommendedName>
        <fullName evidence="2">ribonuclease H</fullName>
        <ecNumber evidence="2">3.1.26.4</ecNumber>
    </recommendedName>
</protein>
<dbReference type="Pfam" id="PF00078">
    <property type="entry name" value="RVT_1"/>
    <property type="match status" value="1"/>
</dbReference>
<keyword evidence="6" id="KW-0540">Nuclease</keyword>
<dbReference type="Gene3D" id="2.40.70.10">
    <property type="entry name" value="Acid Proteases"/>
    <property type="match status" value="1"/>
</dbReference>
<dbReference type="InterPro" id="IPR043128">
    <property type="entry name" value="Rev_trsase/Diguanyl_cyclase"/>
</dbReference>
<dbReference type="CDD" id="cd01647">
    <property type="entry name" value="RT_LTR"/>
    <property type="match status" value="1"/>
</dbReference>
<dbReference type="STRING" id="84645.A0A498MK90"/>
<evidence type="ECO:0000256" key="9">
    <source>
        <dbReference type="ARBA" id="ARBA00022918"/>
    </source>
</evidence>
<dbReference type="InterPro" id="IPR000477">
    <property type="entry name" value="RT_dom"/>
</dbReference>
<organism evidence="11 12">
    <name type="scientific">Labeo rohita</name>
    <name type="common">Indian major carp</name>
    <name type="synonym">Cyprinus rohita</name>
    <dbReference type="NCBI Taxonomy" id="84645"/>
    <lineage>
        <taxon>Eukaryota</taxon>
        <taxon>Metazoa</taxon>
        <taxon>Chordata</taxon>
        <taxon>Craniata</taxon>
        <taxon>Vertebrata</taxon>
        <taxon>Euteleostomi</taxon>
        <taxon>Actinopterygii</taxon>
        <taxon>Neopterygii</taxon>
        <taxon>Teleostei</taxon>
        <taxon>Ostariophysi</taxon>
        <taxon>Cypriniformes</taxon>
        <taxon>Cyprinidae</taxon>
        <taxon>Labeoninae</taxon>
        <taxon>Labeonini</taxon>
        <taxon>Labeo</taxon>
    </lineage>
</organism>
<dbReference type="GO" id="GO:0004523">
    <property type="term" value="F:RNA-DNA hybrid ribonuclease activity"/>
    <property type="evidence" value="ECO:0007669"/>
    <property type="project" value="UniProtKB-EC"/>
</dbReference>
<evidence type="ECO:0000256" key="1">
    <source>
        <dbReference type="ARBA" id="ARBA00010879"/>
    </source>
</evidence>
<evidence type="ECO:0000256" key="6">
    <source>
        <dbReference type="ARBA" id="ARBA00022722"/>
    </source>
</evidence>
<dbReference type="PROSITE" id="PS50878">
    <property type="entry name" value="RT_POL"/>
    <property type="match status" value="1"/>
</dbReference>
<dbReference type="SUPFAM" id="SSF56672">
    <property type="entry name" value="DNA/RNA polymerases"/>
    <property type="match status" value="1"/>
</dbReference>
<comment type="caution">
    <text evidence="11">The sequence shown here is derived from an EMBL/GenBank/DDBJ whole genome shotgun (WGS) entry which is preliminary data.</text>
</comment>
<sequence>MLTDSNAHRVLPSSVLAGSSSFCARPPIRLEFPTFGDSCETAEVLNFIEQCENFLEIRPLPSLELIGTLSTVLKMITSEVEEKLRTLVQQPRQRLRDFVYDYRALYLKWKPEISEEELVNRILNNININQTTSTMSCRMSTGDSEHRGAAGEGVTLAQPHSVTSLLIVPVRVNGQEVKAVIDTGSSYTLMQKNLRKQLKMETPSVIPSTPQRFIMADGTIHQSRDLQKLHYQWHDQECTLDTYILKNTHLAFPLIAGLDFLTATGAVLEVGQGRYGLRSSKGYTCYPFLPSQIPAEFLNLCPSHISQWDSDNQEELLKLIITWPRTPSNILGRTSVVQHKITLTDDIPFKSRAYRVSPIKKQIIEEQVDQMLQDDIIEPSFSPWSSPVVLVPKPDGSYRFCVDYRRLNSKTVPDAYPMPFIHDILESMEGASWFSALDLQSGYWQVEMEETSKEKTAFITTKGLFQFKSMPYGLRNSAATFQRLMERVLTDLRGKICLVYIDDIIIYSKTLEQHIQHLNTVFQKLTQANLTLNMKKCHFFKRQLKFLGHIVSGGGVEIDPEKTRAVAEFPPPQDLKALQRFLGLAGWYHKFIPHFADITAPLNHLKKKGVKWD</sequence>
<evidence type="ECO:0000256" key="8">
    <source>
        <dbReference type="ARBA" id="ARBA00022801"/>
    </source>
</evidence>
<keyword evidence="5" id="KW-0548">Nucleotidyltransferase</keyword>
<accession>A0A498MK90</accession>
<dbReference type="EMBL" id="QBIY01012748">
    <property type="protein sequence ID" value="RXN17387.1"/>
    <property type="molecule type" value="Genomic_DNA"/>
</dbReference>
<dbReference type="GO" id="GO:0003964">
    <property type="term" value="F:RNA-directed DNA polymerase activity"/>
    <property type="evidence" value="ECO:0007669"/>
    <property type="project" value="UniProtKB-KW"/>
</dbReference>
<dbReference type="PROSITE" id="PS00141">
    <property type="entry name" value="ASP_PROTEASE"/>
    <property type="match status" value="1"/>
</dbReference>
<keyword evidence="3" id="KW-0645">Protease</keyword>
<comment type="similarity">
    <text evidence="1">Belongs to the beta type-B retroviral polymerase family. HERV class-II K(HML-2) pol subfamily.</text>
</comment>
<proteinExistence type="inferred from homology"/>
<feature type="domain" description="Reverse transcriptase" evidence="10">
    <location>
        <begin position="372"/>
        <end position="551"/>
    </location>
</feature>